<organism evidence="2 3">
    <name type="scientific">Scyliorhinus torazame</name>
    <name type="common">Cloudy catshark</name>
    <name type="synonym">Catulus torazame</name>
    <dbReference type="NCBI Taxonomy" id="75743"/>
    <lineage>
        <taxon>Eukaryota</taxon>
        <taxon>Metazoa</taxon>
        <taxon>Chordata</taxon>
        <taxon>Craniata</taxon>
        <taxon>Vertebrata</taxon>
        <taxon>Chondrichthyes</taxon>
        <taxon>Elasmobranchii</taxon>
        <taxon>Galeomorphii</taxon>
        <taxon>Galeoidea</taxon>
        <taxon>Carcharhiniformes</taxon>
        <taxon>Scyliorhinidae</taxon>
        <taxon>Scyliorhinus</taxon>
    </lineage>
</organism>
<proteinExistence type="predicted"/>
<dbReference type="AlphaFoldDB" id="A0A401QE49"/>
<dbReference type="OrthoDB" id="5817051at2759"/>
<gene>
    <name evidence="2" type="ORF">scyTo_0024398</name>
</gene>
<dbReference type="Proteomes" id="UP000288216">
    <property type="component" value="Unassembled WGS sequence"/>
</dbReference>
<comment type="caution">
    <text evidence="2">The sequence shown here is derived from an EMBL/GenBank/DDBJ whole genome shotgun (WGS) entry which is preliminary data.</text>
</comment>
<dbReference type="InterPro" id="IPR012966">
    <property type="entry name" value="AHD"/>
</dbReference>
<keyword evidence="3" id="KW-1185">Reference proteome</keyword>
<evidence type="ECO:0000313" key="3">
    <source>
        <dbReference type="Proteomes" id="UP000288216"/>
    </source>
</evidence>
<protein>
    <recommendedName>
        <fullName evidence="1">Anillin homology domain-containing protein</fullName>
    </recommendedName>
</protein>
<name>A0A401QE49_SCYTO</name>
<dbReference type="EMBL" id="BFAA01045389">
    <property type="protein sequence ID" value="GCB83597.1"/>
    <property type="molecule type" value="Genomic_DNA"/>
</dbReference>
<evidence type="ECO:0000259" key="1">
    <source>
        <dbReference type="Pfam" id="PF08174"/>
    </source>
</evidence>
<reference evidence="2 3" key="1">
    <citation type="journal article" date="2018" name="Nat. Ecol. Evol.">
        <title>Shark genomes provide insights into elasmobranch evolution and the origin of vertebrates.</title>
        <authorList>
            <person name="Hara Y"/>
            <person name="Yamaguchi K"/>
            <person name="Onimaru K"/>
            <person name="Kadota M"/>
            <person name="Koyanagi M"/>
            <person name="Keeley SD"/>
            <person name="Tatsumi K"/>
            <person name="Tanaka K"/>
            <person name="Motone F"/>
            <person name="Kageyama Y"/>
            <person name="Nozu R"/>
            <person name="Adachi N"/>
            <person name="Nishimura O"/>
            <person name="Nakagawa R"/>
            <person name="Tanegashima C"/>
            <person name="Kiyatake I"/>
            <person name="Matsumoto R"/>
            <person name="Murakumo K"/>
            <person name="Nishida K"/>
            <person name="Terakita A"/>
            <person name="Kuratani S"/>
            <person name="Sato K"/>
            <person name="Hyodo S Kuraku.S."/>
        </authorList>
    </citation>
    <scope>NUCLEOTIDE SEQUENCE [LARGE SCALE GENOMIC DNA]</scope>
</reference>
<sequence>FHRYAVFALLKIGCDIYDTDMVLVDCTMSDICFENAFVL</sequence>
<feature type="non-terminal residue" evidence="2">
    <location>
        <position position="1"/>
    </location>
</feature>
<accession>A0A401QE49</accession>
<dbReference type="Pfam" id="PF08174">
    <property type="entry name" value="Anillin"/>
    <property type="match status" value="1"/>
</dbReference>
<evidence type="ECO:0000313" key="2">
    <source>
        <dbReference type="EMBL" id="GCB83597.1"/>
    </source>
</evidence>
<feature type="domain" description="Anillin homology" evidence="1">
    <location>
        <begin position="2"/>
        <end position="39"/>
    </location>
</feature>